<evidence type="ECO:0000313" key="3">
    <source>
        <dbReference type="Proteomes" id="UP000576550"/>
    </source>
</evidence>
<comment type="caution">
    <text evidence="2">The sequence shown here is derived from an EMBL/GenBank/DDBJ whole genome shotgun (WGS) entry which is preliminary data.</text>
</comment>
<keyword evidence="1" id="KW-0812">Transmembrane</keyword>
<evidence type="ECO:0000313" key="2">
    <source>
        <dbReference type="EMBL" id="HHX99073.1"/>
    </source>
</evidence>
<dbReference type="PANTHER" id="PTHR41771">
    <property type="entry name" value="MEMBRANE PROTEIN-RELATED"/>
    <property type="match status" value="1"/>
</dbReference>
<accession>A0A832QFN4</accession>
<reference evidence="2 3" key="1">
    <citation type="journal article" date="2020" name="Biotechnol. Biofuels">
        <title>New insights from the biogas microbiome by comprehensive genome-resolved metagenomics of nearly 1600 species originating from multiple anaerobic digesters.</title>
        <authorList>
            <person name="Campanaro S."/>
            <person name="Treu L."/>
            <person name="Rodriguez-R L.M."/>
            <person name="Kovalovszki A."/>
            <person name="Ziels R.M."/>
            <person name="Maus I."/>
            <person name="Zhu X."/>
            <person name="Kougias P.G."/>
            <person name="Basile A."/>
            <person name="Luo G."/>
            <person name="Schluter A."/>
            <person name="Konstantinidis K.T."/>
            <person name="Angelidaki I."/>
        </authorList>
    </citation>
    <scope>NUCLEOTIDE SEQUENCE [LARGE SCALE GENOMIC DNA]</scope>
    <source>
        <strain evidence="2">AS05jafATM_89</strain>
    </source>
</reference>
<dbReference type="Pfam" id="PF07907">
    <property type="entry name" value="YibE_F"/>
    <property type="match status" value="1"/>
</dbReference>
<organism evidence="2 3">
    <name type="scientific">Candidatus Dojkabacteria bacterium</name>
    <dbReference type="NCBI Taxonomy" id="2099670"/>
    <lineage>
        <taxon>Bacteria</taxon>
        <taxon>Candidatus Dojkabacteria</taxon>
    </lineage>
</organism>
<dbReference type="AlphaFoldDB" id="A0A832QFN4"/>
<feature type="transmembrane region" description="Helical" evidence="1">
    <location>
        <begin position="296"/>
        <end position="318"/>
    </location>
</feature>
<feature type="transmembrane region" description="Helical" evidence="1">
    <location>
        <begin position="198"/>
        <end position="220"/>
    </location>
</feature>
<keyword evidence="1" id="KW-0472">Membrane</keyword>
<feature type="transmembrane region" description="Helical" evidence="1">
    <location>
        <begin position="168"/>
        <end position="186"/>
    </location>
</feature>
<evidence type="ECO:0000256" key="1">
    <source>
        <dbReference type="SAM" id="Phobius"/>
    </source>
</evidence>
<proteinExistence type="predicted"/>
<protein>
    <submittedName>
        <fullName evidence="2">YibE/F family protein</fullName>
    </submittedName>
</protein>
<dbReference type="InterPro" id="IPR012507">
    <property type="entry name" value="YibE_F"/>
</dbReference>
<dbReference type="PANTHER" id="PTHR41771:SF1">
    <property type="entry name" value="MEMBRANE PROTEIN"/>
    <property type="match status" value="1"/>
</dbReference>
<keyword evidence="1" id="KW-1133">Transmembrane helix</keyword>
<feature type="transmembrane region" description="Helical" evidence="1">
    <location>
        <begin position="141"/>
        <end position="162"/>
    </location>
</feature>
<feature type="transmembrane region" description="Helical" evidence="1">
    <location>
        <begin position="115"/>
        <end position="134"/>
    </location>
</feature>
<feature type="transmembrane region" description="Helical" evidence="1">
    <location>
        <begin position="338"/>
        <end position="363"/>
    </location>
</feature>
<feature type="transmembrane region" description="Helical" evidence="1">
    <location>
        <begin position="240"/>
        <end position="258"/>
    </location>
</feature>
<dbReference type="Proteomes" id="UP000576550">
    <property type="component" value="Unassembled WGS sequence"/>
</dbReference>
<name>A0A832QFN4_9BACT</name>
<gene>
    <name evidence="2" type="ORF">GX533_00075</name>
</gene>
<sequence>MKPKYLLTILLTTITIFLFSKGSIFAQEDSIKYINGKIIEIVEEKEIEHKETKEKQLYQKIKILVTKGDKKGEEIISENGTQPMGHTNKYRVGDKILISQMIDAEGNEIYYIVDYIRTKSLGILFAIFTVLAVLVGRKKGFLSLLSMALSFLIIFVFLLPQIEQGKDPILITILTSMIIIPITFYLSHGFNKRTTIAIVGTIIALTITGILSVIFSNLAHLSGAESEEVLFLQGMNNTTYNLKGLLLAGILIGTLGIMDDITISQTSIVHQLYDLKKDIPTRELFKRSLELGRDHIASMINTLILVYAGASMPLLLLFMSAERTFSEVISLEVVSTEIVRTLVGSIGLILAVPITTYLACLVVKKQEKF</sequence>
<dbReference type="EMBL" id="DUTP01000001">
    <property type="protein sequence ID" value="HHX99073.1"/>
    <property type="molecule type" value="Genomic_DNA"/>
</dbReference>